<organism evidence="3 4">
    <name type="scientific">Negativicoccus succinicivorans</name>
    <dbReference type="NCBI Taxonomy" id="620903"/>
    <lineage>
        <taxon>Bacteria</taxon>
        <taxon>Bacillati</taxon>
        <taxon>Bacillota</taxon>
        <taxon>Negativicutes</taxon>
        <taxon>Veillonellales</taxon>
        <taxon>Veillonellaceae</taxon>
        <taxon>Negativicoccus</taxon>
    </lineage>
</organism>
<dbReference type="Gene3D" id="1.10.10.10">
    <property type="entry name" value="Winged helix-like DNA-binding domain superfamily/Winged helix DNA-binding domain"/>
    <property type="match status" value="2"/>
</dbReference>
<dbReference type="GeneID" id="93486694"/>
<comment type="caution">
    <text evidence="3">The sequence shown here is derived from an EMBL/GenBank/DDBJ whole genome shotgun (WGS) entry which is preliminary data.</text>
</comment>
<dbReference type="Proteomes" id="UP000591941">
    <property type="component" value="Unassembled WGS sequence"/>
</dbReference>
<evidence type="ECO:0000256" key="1">
    <source>
        <dbReference type="ARBA" id="ARBA00038283"/>
    </source>
</evidence>
<evidence type="ECO:0000313" key="4">
    <source>
        <dbReference type="Proteomes" id="UP000591941"/>
    </source>
</evidence>
<dbReference type="EMBL" id="JACHHI010000009">
    <property type="protein sequence ID" value="MBB6478366.1"/>
    <property type="molecule type" value="Genomic_DNA"/>
</dbReference>
<evidence type="ECO:0000259" key="2">
    <source>
        <dbReference type="Pfam" id="PF01051"/>
    </source>
</evidence>
<dbReference type="GO" id="GO:0003887">
    <property type="term" value="F:DNA-directed DNA polymerase activity"/>
    <property type="evidence" value="ECO:0007669"/>
    <property type="project" value="InterPro"/>
</dbReference>
<dbReference type="InterPro" id="IPR000525">
    <property type="entry name" value="Initiator_Rep_WH1"/>
</dbReference>
<proteinExistence type="inferred from homology"/>
<dbReference type="OrthoDB" id="2084703at2"/>
<dbReference type="Pfam" id="PF01051">
    <property type="entry name" value="Rep3_N"/>
    <property type="match status" value="1"/>
</dbReference>
<dbReference type="InterPro" id="IPR036390">
    <property type="entry name" value="WH_DNA-bd_sf"/>
</dbReference>
<accession>A0A841R3G9</accession>
<reference evidence="3 4" key="1">
    <citation type="submission" date="2020-08" db="EMBL/GenBank/DDBJ databases">
        <title>Genomic Encyclopedia of Type Strains, Phase IV (KMG-IV): sequencing the most valuable type-strain genomes for metagenomic binning, comparative biology and taxonomic classification.</title>
        <authorList>
            <person name="Goeker M."/>
        </authorList>
    </citation>
    <scope>NUCLEOTIDE SEQUENCE [LARGE SCALE GENOMIC DNA]</scope>
    <source>
        <strain evidence="3 4">DSM 21255</strain>
    </source>
</reference>
<feature type="domain" description="Initiator Rep protein WH1" evidence="2">
    <location>
        <begin position="8"/>
        <end position="157"/>
    </location>
</feature>
<evidence type="ECO:0000313" key="3">
    <source>
        <dbReference type="EMBL" id="MBB6478366.1"/>
    </source>
</evidence>
<dbReference type="RefSeq" id="WP_159823372.1">
    <property type="nucleotide sequence ID" value="NZ_CABWNB010000008.1"/>
</dbReference>
<gene>
    <name evidence="3" type="ORF">HNR45_001445</name>
</gene>
<dbReference type="InterPro" id="IPR036388">
    <property type="entry name" value="WH-like_DNA-bd_sf"/>
</dbReference>
<comment type="similarity">
    <text evidence="1">Belongs to the initiator RepB protein family.</text>
</comment>
<keyword evidence="4" id="KW-1185">Reference proteome</keyword>
<name>A0A841R3G9_9FIRM</name>
<dbReference type="GO" id="GO:0006270">
    <property type="term" value="P:DNA replication initiation"/>
    <property type="evidence" value="ECO:0007669"/>
    <property type="project" value="InterPro"/>
</dbReference>
<dbReference type="SUPFAM" id="SSF46785">
    <property type="entry name" value="Winged helix' DNA-binding domain"/>
    <property type="match status" value="1"/>
</dbReference>
<sequence>MTDEKKDIVKYDNKFNLSNFGALKSVEQNVFMAILAKIYRKKATGVAVSFDDLRQWSFLQAKRSYTRDECKAIFSDFSEKVFSVLFRVEKANGEIEFMPMFSRWTISPDDETSVIELNAPFANYFFDIPSGRGFTQFFLDKFVIIKSKYAKTLFRMFHQNFQGKWTVGIDEYRRIMDFPKSYRPNNILVRTRELFSELESTGYISNIELDVTSYPTQGRPVRDLIFTYKLNRPKFAELGGQTTIMDFDYSETKEEKIEITPTGGLEVIKDKKVVTKREKCPKCAADVIIKTDKSGQKYKCCVNNAYWRLGNANCEWQEYID</sequence>
<dbReference type="AlphaFoldDB" id="A0A841R3G9"/>
<protein>
    <submittedName>
        <fullName evidence="3">Plasmid replication initiation protein</fullName>
    </submittedName>
</protein>